<dbReference type="SUPFAM" id="SSF109709">
    <property type="entry name" value="KorB DNA-binding domain-like"/>
    <property type="match status" value="1"/>
</dbReference>
<dbReference type="SMART" id="SM00470">
    <property type="entry name" value="ParB"/>
    <property type="match status" value="1"/>
</dbReference>
<dbReference type="Proteomes" id="UP000221384">
    <property type="component" value="Unassembled WGS sequence"/>
</dbReference>
<evidence type="ECO:0000256" key="1">
    <source>
        <dbReference type="ARBA" id="ARBA00006295"/>
    </source>
</evidence>
<evidence type="ECO:0000313" key="5">
    <source>
        <dbReference type="Proteomes" id="UP000221384"/>
    </source>
</evidence>
<dbReference type="Pfam" id="PF02195">
    <property type="entry name" value="ParB_N"/>
    <property type="match status" value="1"/>
</dbReference>
<organism evidence="4 5">
    <name type="scientific">Malaciobacter canalis</name>
    <dbReference type="NCBI Taxonomy" id="1912871"/>
    <lineage>
        <taxon>Bacteria</taxon>
        <taxon>Pseudomonadati</taxon>
        <taxon>Campylobacterota</taxon>
        <taxon>Epsilonproteobacteria</taxon>
        <taxon>Campylobacterales</taxon>
        <taxon>Arcobacteraceae</taxon>
        <taxon>Malaciobacter</taxon>
    </lineage>
</organism>
<dbReference type="InterPro" id="IPR041468">
    <property type="entry name" value="HTH_ParB/Spo0J"/>
</dbReference>
<comment type="caution">
    <text evidence="4">The sequence shown here is derived from an EMBL/GenBank/DDBJ whole genome shotgun (WGS) entry which is preliminary data.</text>
</comment>
<dbReference type="PANTHER" id="PTHR33375">
    <property type="entry name" value="CHROMOSOME-PARTITIONING PROTEIN PARB-RELATED"/>
    <property type="match status" value="1"/>
</dbReference>
<dbReference type="EMBL" id="NWVW01000004">
    <property type="protein sequence ID" value="PHO10302.1"/>
    <property type="molecule type" value="Genomic_DNA"/>
</dbReference>
<dbReference type="InterPro" id="IPR036086">
    <property type="entry name" value="ParB/Sulfiredoxin_sf"/>
</dbReference>
<reference evidence="4 5" key="1">
    <citation type="submission" date="2017-09" db="EMBL/GenBank/DDBJ databases">
        <authorList>
            <person name="Perez-Cataluna A."/>
            <person name="Figueras M.J."/>
            <person name="Salas-Masso N."/>
        </authorList>
    </citation>
    <scope>NUCLEOTIDE SEQUENCE [LARGE SCALE GENOMIC DNA]</scope>
    <source>
        <strain evidence="4 5">F138-33</strain>
    </source>
</reference>
<comment type="similarity">
    <text evidence="1">Belongs to the ParB family.</text>
</comment>
<accession>A0ABX4LQU4</accession>
<dbReference type="InterPro" id="IPR004437">
    <property type="entry name" value="ParB/RepB/Spo0J"/>
</dbReference>
<dbReference type="SUPFAM" id="SSF110849">
    <property type="entry name" value="ParB/Sulfiredoxin"/>
    <property type="match status" value="1"/>
</dbReference>
<dbReference type="Gene3D" id="3.90.1530.30">
    <property type="match status" value="1"/>
</dbReference>
<protein>
    <recommendedName>
        <fullName evidence="3">ParB-like N-terminal domain-containing protein</fullName>
    </recommendedName>
</protein>
<dbReference type="PANTHER" id="PTHR33375:SF1">
    <property type="entry name" value="CHROMOSOME-PARTITIONING PROTEIN PARB-RELATED"/>
    <property type="match status" value="1"/>
</dbReference>
<dbReference type="Gene3D" id="1.10.10.2830">
    <property type="match status" value="1"/>
</dbReference>
<sequence>MNLQAIGNATKGKVKTSGVSPFQELPIEKVYPNPNQPRKSFNNIEELAATISEHGLLQPISVVKKDDGYMITAGERRYRAHLFNNAKTIKSHIVNLEYHQVKELALIENIQRDDLTDFEKAKYIGELWASGEYEKKSDLAAKIGKSPSYISKAFGCLKLDSEIIKDIEDNKNDLPLSVLEEIARVKDTDIQKEVYEKYLTGEIIRDQIKDFKLAVKEQEPKDKRYDEVFEVDESENFPREKFNWNIQGELDDFEVWDGINAQLVEMKIKSPNLNIKITIEEV</sequence>
<evidence type="ECO:0000256" key="2">
    <source>
        <dbReference type="ARBA" id="ARBA00022829"/>
    </source>
</evidence>
<evidence type="ECO:0000313" key="4">
    <source>
        <dbReference type="EMBL" id="PHO10302.1"/>
    </source>
</evidence>
<dbReference type="InterPro" id="IPR003115">
    <property type="entry name" value="ParB_N"/>
</dbReference>
<dbReference type="NCBIfam" id="TIGR00180">
    <property type="entry name" value="parB_part"/>
    <property type="match status" value="1"/>
</dbReference>
<evidence type="ECO:0000259" key="3">
    <source>
        <dbReference type="SMART" id="SM00470"/>
    </source>
</evidence>
<gene>
    <name evidence="4" type="ORF">CPG37_04450</name>
</gene>
<name>A0ABX4LQU4_9BACT</name>
<dbReference type="RefSeq" id="WP_099333984.1">
    <property type="nucleotide sequence ID" value="NZ_CP042812.1"/>
</dbReference>
<keyword evidence="5" id="KW-1185">Reference proteome</keyword>
<dbReference type="InterPro" id="IPR050336">
    <property type="entry name" value="Chromosome_partition/occlusion"/>
</dbReference>
<proteinExistence type="inferred from homology"/>
<keyword evidence="2" id="KW-0159">Chromosome partition</keyword>
<feature type="domain" description="ParB-like N-terminal" evidence="3">
    <location>
        <begin position="23"/>
        <end position="110"/>
    </location>
</feature>
<dbReference type="Pfam" id="PF17762">
    <property type="entry name" value="HTH_ParB"/>
    <property type="match status" value="1"/>
</dbReference>